<feature type="region of interest" description="Disordered" evidence="3">
    <location>
        <begin position="127"/>
        <end position="216"/>
    </location>
</feature>
<evidence type="ECO:0000259" key="4">
    <source>
        <dbReference type="PROSITE" id="PS50048"/>
    </source>
</evidence>
<reference evidence="5" key="1">
    <citation type="journal article" date="2020" name="Nat. Commun.">
        <title>Large-scale genome sequencing of mycorrhizal fungi provides insights into the early evolution of symbiotic traits.</title>
        <authorList>
            <person name="Miyauchi S."/>
            <person name="Kiss E."/>
            <person name="Kuo A."/>
            <person name="Drula E."/>
            <person name="Kohler A."/>
            <person name="Sanchez-Garcia M."/>
            <person name="Morin E."/>
            <person name="Andreopoulos B."/>
            <person name="Barry K.W."/>
            <person name="Bonito G."/>
            <person name="Buee M."/>
            <person name="Carver A."/>
            <person name="Chen C."/>
            <person name="Cichocki N."/>
            <person name="Clum A."/>
            <person name="Culley D."/>
            <person name="Crous P.W."/>
            <person name="Fauchery L."/>
            <person name="Girlanda M."/>
            <person name="Hayes R.D."/>
            <person name="Keri Z."/>
            <person name="LaButti K."/>
            <person name="Lipzen A."/>
            <person name="Lombard V."/>
            <person name="Magnuson J."/>
            <person name="Maillard F."/>
            <person name="Murat C."/>
            <person name="Nolan M."/>
            <person name="Ohm R.A."/>
            <person name="Pangilinan J."/>
            <person name="Pereira M.F."/>
            <person name="Perotto S."/>
            <person name="Peter M."/>
            <person name="Pfister S."/>
            <person name="Riley R."/>
            <person name="Sitrit Y."/>
            <person name="Stielow J.B."/>
            <person name="Szollosi G."/>
            <person name="Zifcakova L."/>
            <person name="Stursova M."/>
            <person name="Spatafora J.W."/>
            <person name="Tedersoo L."/>
            <person name="Vaario L.M."/>
            <person name="Yamada A."/>
            <person name="Yan M."/>
            <person name="Wang P."/>
            <person name="Xu J."/>
            <person name="Bruns T."/>
            <person name="Baldrian P."/>
            <person name="Vilgalys R."/>
            <person name="Dunand C."/>
            <person name="Henrissat B."/>
            <person name="Grigoriev I.V."/>
            <person name="Hibbett D."/>
            <person name="Nagy L.G."/>
            <person name="Martin F.M."/>
        </authorList>
    </citation>
    <scope>NUCLEOTIDE SEQUENCE</scope>
    <source>
        <strain evidence="5">UH-Tt-Lm1</strain>
    </source>
</reference>
<comment type="subcellular location">
    <subcellularLocation>
        <location evidence="1">Nucleus</location>
    </subcellularLocation>
</comment>
<dbReference type="Gene3D" id="4.10.240.10">
    <property type="entry name" value="Zn(2)-C6 fungal-type DNA-binding domain"/>
    <property type="match status" value="1"/>
</dbReference>
<gene>
    <name evidence="5" type="ORF">BJ322DRAFT_470422</name>
</gene>
<dbReference type="PANTHER" id="PTHR37534:SF20">
    <property type="entry name" value="PRO1A C6 ZINK-FINGER PROTEIN"/>
    <property type="match status" value="1"/>
</dbReference>
<dbReference type="EMBL" id="WIUZ02000021">
    <property type="protein sequence ID" value="KAF9779023.1"/>
    <property type="molecule type" value="Genomic_DNA"/>
</dbReference>
<dbReference type="Proteomes" id="UP000736335">
    <property type="component" value="Unassembled WGS sequence"/>
</dbReference>
<organism evidence="5 6">
    <name type="scientific">Thelephora terrestris</name>
    <dbReference type="NCBI Taxonomy" id="56493"/>
    <lineage>
        <taxon>Eukaryota</taxon>
        <taxon>Fungi</taxon>
        <taxon>Dikarya</taxon>
        <taxon>Basidiomycota</taxon>
        <taxon>Agaricomycotina</taxon>
        <taxon>Agaricomycetes</taxon>
        <taxon>Thelephorales</taxon>
        <taxon>Thelephoraceae</taxon>
        <taxon>Thelephora</taxon>
    </lineage>
</organism>
<accession>A0A9P6H5L8</accession>
<feature type="compositionally biased region" description="Low complexity" evidence="3">
    <location>
        <begin position="175"/>
        <end position="184"/>
    </location>
</feature>
<dbReference type="OrthoDB" id="5419315at2759"/>
<proteinExistence type="predicted"/>
<evidence type="ECO:0000313" key="5">
    <source>
        <dbReference type="EMBL" id="KAF9779023.1"/>
    </source>
</evidence>
<dbReference type="GO" id="GO:0000981">
    <property type="term" value="F:DNA-binding transcription factor activity, RNA polymerase II-specific"/>
    <property type="evidence" value="ECO:0007669"/>
    <property type="project" value="InterPro"/>
</dbReference>
<evidence type="ECO:0000313" key="6">
    <source>
        <dbReference type="Proteomes" id="UP000736335"/>
    </source>
</evidence>
<name>A0A9P6H5L8_9AGAM</name>
<feature type="region of interest" description="Disordered" evidence="3">
    <location>
        <begin position="1"/>
        <end position="32"/>
    </location>
</feature>
<evidence type="ECO:0000256" key="1">
    <source>
        <dbReference type="ARBA" id="ARBA00004123"/>
    </source>
</evidence>
<keyword evidence="2" id="KW-0539">Nucleus</keyword>
<comment type="caution">
    <text evidence="5">The sequence shown here is derived from an EMBL/GenBank/DDBJ whole genome shotgun (WGS) entry which is preliminary data.</text>
</comment>
<feature type="compositionally biased region" description="Basic residues" evidence="3">
    <location>
        <begin position="189"/>
        <end position="200"/>
    </location>
</feature>
<protein>
    <submittedName>
        <fullName evidence="5">Fungal-specific transcription factor domain-containing protein</fullName>
    </submittedName>
</protein>
<dbReference type="AlphaFoldDB" id="A0A9P6H5L8"/>
<feature type="compositionally biased region" description="Low complexity" evidence="3">
    <location>
        <begin position="18"/>
        <end position="32"/>
    </location>
</feature>
<keyword evidence="6" id="KW-1185">Reference proteome</keyword>
<sequence length="740" mass="82717">MPDYSPVRRNIPSPPGPASGKIAKKPGAPKAKGAVRAKSGCYTCRIRRKKCDEQPNSQGSCQTCVRLRLQCLGFGAKRPEWMREPESVPVLREKIKSFLASQGMIKGHSGPGPRNSEQQPQILILSDRVEPRSPPTPTLSTASSSDGHRSPVTSYVREGTEYSHLPIDQPSYNNSSSLHSSSLPEMHHPHPHHQSQHHQQSHPQHSSSFVSSRGPSFPNDIMLHPYGPATSNVLPSPNSLVPSMSWLNTSVSPSESPTFTQAPILSNSASTVNDSSAVVLAPTIQSSFSPTYTQEYVVDEPPYSKENDQVNSIMAMIQDRDFELVRHYMTNVMKIQYMQADRSIGRFIYEMIEKSASARDAVCLLSSLHRHCVRDNYAVPVSTGSRTLMASANDTDTFYYRLKSSLLQRRESYDEGEAMAGLHVVSSFLFSGGRGDWDAYLNVAIKYVQSVFEDPTYFGAEDALRNCPETTRFIIKTAMWFDVLASVTQMRVPKFLDTFRTVFGPKQAAYIEMAPCPELSMIPIMGCENHIVLAIAEISDLSHWKEMQTRTGRLSMPALVQRGMEIEKKYLQRTSTGVFPQDAYLVPPTSTAYADEEARQIYHRRKLTNDIFRASARVYLHTVLSGDYPSSPEISAAVTETIECLRRVPQANNASISRSVVRSVVFGICICGCLTDQPSQQAFLREMLEQQEVEVVGNVVAVKRLMEDVWRRRATAEGRKPWTVNWRKVMLEGGRELLLV</sequence>
<reference evidence="5" key="2">
    <citation type="submission" date="2020-11" db="EMBL/GenBank/DDBJ databases">
        <authorList>
            <consortium name="DOE Joint Genome Institute"/>
            <person name="Kuo A."/>
            <person name="Miyauchi S."/>
            <person name="Kiss E."/>
            <person name="Drula E."/>
            <person name="Kohler A."/>
            <person name="Sanchez-Garcia M."/>
            <person name="Andreopoulos B."/>
            <person name="Barry K.W."/>
            <person name="Bonito G."/>
            <person name="Buee M."/>
            <person name="Carver A."/>
            <person name="Chen C."/>
            <person name="Cichocki N."/>
            <person name="Clum A."/>
            <person name="Culley D."/>
            <person name="Crous P.W."/>
            <person name="Fauchery L."/>
            <person name="Girlanda M."/>
            <person name="Hayes R."/>
            <person name="Keri Z."/>
            <person name="Labutti K."/>
            <person name="Lipzen A."/>
            <person name="Lombard V."/>
            <person name="Magnuson J."/>
            <person name="Maillard F."/>
            <person name="Morin E."/>
            <person name="Murat C."/>
            <person name="Nolan M."/>
            <person name="Ohm R."/>
            <person name="Pangilinan J."/>
            <person name="Pereira M."/>
            <person name="Perotto S."/>
            <person name="Peter M."/>
            <person name="Riley R."/>
            <person name="Sitrit Y."/>
            <person name="Stielow B."/>
            <person name="Szollosi G."/>
            <person name="Zifcakova L."/>
            <person name="Stursova M."/>
            <person name="Spatafora J.W."/>
            <person name="Tedersoo L."/>
            <person name="Vaario L.-M."/>
            <person name="Yamada A."/>
            <person name="Yan M."/>
            <person name="Wang P."/>
            <person name="Xu J."/>
            <person name="Bruns T."/>
            <person name="Baldrian P."/>
            <person name="Vilgalys R."/>
            <person name="Henrissat B."/>
            <person name="Grigoriev I.V."/>
            <person name="Hibbett D."/>
            <person name="Nagy L.G."/>
            <person name="Martin F.M."/>
        </authorList>
    </citation>
    <scope>NUCLEOTIDE SEQUENCE</scope>
    <source>
        <strain evidence="5">UH-Tt-Lm1</strain>
    </source>
</reference>
<dbReference type="PROSITE" id="PS50048">
    <property type="entry name" value="ZN2_CY6_FUNGAL_2"/>
    <property type="match status" value="1"/>
</dbReference>
<dbReference type="CDD" id="cd00067">
    <property type="entry name" value="GAL4"/>
    <property type="match status" value="1"/>
</dbReference>
<evidence type="ECO:0000256" key="3">
    <source>
        <dbReference type="SAM" id="MobiDB-lite"/>
    </source>
</evidence>
<dbReference type="GO" id="GO:0008270">
    <property type="term" value="F:zinc ion binding"/>
    <property type="evidence" value="ECO:0007669"/>
    <property type="project" value="InterPro"/>
</dbReference>
<dbReference type="SMART" id="SM00066">
    <property type="entry name" value="GAL4"/>
    <property type="match status" value="1"/>
</dbReference>
<evidence type="ECO:0000256" key="2">
    <source>
        <dbReference type="ARBA" id="ARBA00023242"/>
    </source>
</evidence>
<dbReference type="SUPFAM" id="SSF57701">
    <property type="entry name" value="Zn2/Cys6 DNA-binding domain"/>
    <property type="match status" value="1"/>
</dbReference>
<dbReference type="Pfam" id="PF00172">
    <property type="entry name" value="Zn_clus"/>
    <property type="match status" value="1"/>
</dbReference>
<dbReference type="InterPro" id="IPR021858">
    <property type="entry name" value="Fun_TF"/>
</dbReference>
<dbReference type="GO" id="GO:0005634">
    <property type="term" value="C:nucleus"/>
    <property type="evidence" value="ECO:0007669"/>
    <property type="project" value="UniProtKB-SubCell"/>
</dbReference>
<dbReference type="PANTHER" id="PTHR37534">
    <property type="entry name" value="TRANSCRIPTIONAL ACTIVATOR PROTEIN UGA3"/>
    <property type="match status" value="1"/>
</dbReference>
<feature type="domain" description="Zn(2)-C6 fungal-type" evidence="4">
    <location>
        <begin position="40"/>
        <end position="71"/>
    </location>
</feature>
<dbReference type="InterPro" id="IPR036864">
    <property type="entry name" value="Zn2-C6_fun-type_DNA-bd_sf"/>
</dbReference>
<dbReference type="Pfam" id="PF11951">
    <property type="entry name" value="Fungal_trans_2"/>
    <property type="match status" value="1"/>
</dbReference>
<dbReference type="PROSITE" id="PS00463">
    <property type="entry name" value="ZN2_CY6_FUNGAL_1"/>
    <property type="match status" value="1"/>
</dbReference>
<feature type="compositionally biased region" description="Low complexity" evidence="3">
    <location>
        <begin position="201"/>
        <end position="216"/>
    </location>
</feature>
<dbReference type="InterPro" id="IPR001138">
    <property type="entry name" value="Zn2Cys6_DnaBD"/>
</dbReference>